<organism evidence="3">
    <name type="scientific">Streptomyces sp. R41</name>
    <dbReference type="NCBI Taxonomy" id="3238632"/>
    <lineage>
        <taxon>Bacteria</taxon>
        <taxon>Bacillati</taxon>
        <taxon>Actinomycetota</taxon>
        <taxon>Actinomycetes</taxon>
        <taxon>Kitasatosporales</taxon>
        <taxon>Streptomycetaceae</taxon>
        <taxon>Streptomyces</taxon>
    </lineage>
</organism>
<accession>A0AB39R7N8</accession>
<feature type="region of interest" description="Disordered" evidence="1">
    <location>
        <begin position="1856"/>
        <end position="1889"/>
    </location>
</feature>
<feature type="region of interest" description="Disordered" evidence="1">
    <location>
        <begin position="579"/>
        <end position="598"/>
    </location>
</feature>
<feature type="region of interest" description="Disordered" evidence="1">
    <location>
        <begin position="1251"/>
        <end position="1270"/>
    </location>
</feature>
<feature type="domain" description="Hint" evidence="2">
    <location>
        <begin position="2107"/>
        <end position="2209"/>
    </location>
</feature>
<feature type="region of interest" description="Disordered" evidence="1">
    <location>
        <begin position="66"/>
        <end position="86"/>
    </location>
</feature>
<dbReference type="NCBIfam" id="TIGR01643">
    <property type="entry name" value="YD_repeat_2x"/>
    <property type="match status" value="1"/>
</dbReference>
<dbReference type="PANTHER" id="PTHR32305">
    <property type="match status" value="1"/>
</dbReference>
<feature type="compositionally biased region" description="Basic and acidic residues" evidence="1">
    <location>
        <begin position="579"/>
        <end position="588"/>
    </location>
</feature>
<dbReference type="InterPro" id="IPR006530">
    <property type="entry name" value="YD"/>
</dbReference>
<feature type="compositionally biased region" description="Polar residues" evidence="1">
    <location>
        <begin position="862"/>
        <end position="879"/>
    </location>
</feature>
<dbReference type="EMBL" id="CP163443">
    <property type="protein sequence ID" value="XDQ50287.1"/>
    <property type="molecule type" value="Genomic_DNA"/>
</dbReference>
<feature type="region of interest" description="Disordered" evidence="1">
    <location>
        <begin position="113"/>
        <end position="166"/>
    </location>
</feature>
<dbReference type="InterPro" id="IPR050708">
    <property type="entry name" value="T6SS_VgrG/RHS"/>
</dbReference>
<dbReference type="InterPro" id="IPR036844">
    <property type="entry name" value="Hint_dom_sf"/>
</dbReference>
<evidence type="ECO:0000313" key="3">
    <source>
        <dbReference type="EMBL" id="XDQ50287.1"/>
    </source>
</evidence>
<dbReference type="SUPFAM" id="SSF51294">
    <property type="entry name" value="Hedgehog/intein (Hint) domain"/>
    <property type="match status" value="1"/>
</dbReference>
<dbReference type="Pfam" id="PF07591">
    <property type="entry name" value="PT-HINT"/>
    <property type="match status" value="1"/>
</dbReference>
<feature type="region of interest" description="Disordered" evidence="1">
    <location>
        <begin position="1928"/>
        <end position="1983"/>
    </location>
</feature>
<sequence>MAGLLSTMSVVSPPEAAAAEDSTPIVPSQSLGRVPAQQAEEVGKALPAPNWPSAAEATVDLSQVAPGDAGAVTPSASASQSQDQDVTAVGDVVEVAPLPEEDGAVAQLASARLTDDDASPSTGPGPSDSPEAATSPTPETSVTSSPEPSDSPSASAEPADDPVSPDQVDVRVLDRADVAPAGGVGLGLQVTRSDGVATPGQVQVSIDYSGFKYAYGGEFASRLRLVKLPACALETPDAEGCTSREFVPVDNDTTAGTLTATVVAEPDDSGLSSQLTSGAGASVYAVTTGSSSDQGDYRASALSPSGSWDVATGSGAFTYSLPVQLPRPAMGSAPSLAMTYNSQSVDGRTSATNNQASWVGMGWDLGVGFIERRYRNCSQDGLKTIGDMCWDSPNTAEEPDGAVYVISLNGVSSQLVQDNTGTGSYHVQDDPGWRVQHLTGGHGADDEYWVISTQDGKRYYFGWGRSERTSSATASVFTEPVVGNDQGEPCHDQFPEPCTQAWRWNLDRTVDANEVESVYFYDKDTNYYRSVANTDKARSYTAGGYLTEIQYGWPTQIAGSKPTGRVVLSHVGRCVERMSDADPLRSEPKPCPSISSTPSSYPDVPVDLLCDGSSADYYCAGKTYYPTFFTKDMLWDIKTYVLDTSAAGWDLVQQYQTKHGLPNPDGSVGKTLWLDYVQRETYKSGEDIILPVINFNGIDLDNQVGEKELNFRRIETIHGDLGATTTVSYGSPNACSSDNYPTQSSNTQDCYWQKWTPEGATDSTTGWFKKFLVTKVTVDPTVTSNQDGAPEMTTTYDYQGGAGWRFTNDPLTADDDETWSDWRGYQRVEVTTGTGTVKHSTFHWLYRGLDADRTDKADPSKTRSVSVTDGEGTSYTDSPWLQGKTIETSKRDDTGDSHERVFHQYWVHPTATYTGLPDARFVREKESTTFTKVSTGWREHVVQNEFDDNDTANKYGLPMRVDDQGEKGVSDNRCTTFGRAYNDDPYDGSNVKRWTVLIDETRHYSTDGSGCDGRGADNQDGYTVTFYDNAASVGANNPVDGNPTELRTYASSGSTDFLRVKHGYDNAGRTVWTEDGKANRTTITYSPDNSWPVDGITTTTPDPDGPAAYRGPLTSTVWLSRFWGVAYQSKDPNGKITKTTLDAAGRTLEVWKPTETGTSPSAKFSYSIPTSPIGGVPDSVDGYPRVGTQTLQSGTTYLSMYTYADGLGRARETQTPIPYGIDPSTGEEVPNRQVAVTRYDTAGNVTGTSAVFRNQGTAGSGGPSSPEVKDLPSYTDLTLDWASRTTESQILVGDGTSASPQLYGRALASYHGDYTTVTPTTSGATDTYTDVYGQTSKVVEHNGSSAYTTQYTYTSTGQLKQISDPRGNNTIYTYNWAGQRTVVDDPDAGSSTTEYDANGQISKTTSNNGKTVLTYGYDSLGRKTSVTSGADELAAWVWDGQSTPGGKGQITSAISRDTSGNTYTTKVNSFDDRGRPESTTVTIPANVTGLAGDYTTGFTYDAADHVTSVNYPAAGGLAQETVTTGYNSYGQPRSLTSDQQTYVKTTVYDAYSRLTDRLYGMPTIGAGSVTAQRSYSYFDDNGTRWLQGISTTTTVDRLITESQKDTYSYDFDGKITQLLEQASGQAEQAQCFRYDDQARLTNAYTRAGAGTCPLGNNSDFTGEAPYQTAYTYDRLGNLQSVTDTDQAGKATNRDYLYPGYNDSGTWTTANADWPHGVRKINHITAGATTSTDTITYDADGTMLKRVEPSTTTDYTWTKQGQLSTVKTTKASGSDLTRYVYDADGNLAVRTTPQETVAYIGGMELRNDGIKVSATRYYSSGGSTVAMRTTMGNTTSGGKVTYLMADNQASTQLTVDATSGTATRRRYTPFGDDRSGALPTGTNNGFLGKTEDTSTGLSLLGARAYDPHLGRFLSPDPLSAPYDPQNLSAYSYSGNDPINYSDPTGLTRHLDQGGSDYEPGGKGDGYGGTSEFQEGNGTDGDPTTGDFMLSLLPRPENMDEDRLANLWVYYGQNRTGGGYWDAPVGDGDRTAMACFGRAACSEAYRVWKETGDFAKAKRIAATYCIDNAELCGVDKGAYDSMKEASETVPILLAGEVGAAFSKVLKAAGCSFSHSTPVLMKDGKTKPIGKVEPGDQVEAADPGTGRHEGTREVTATYINHDSDLIDVKIRGRDGRLQTLHTTSLHPIWDDTAKAWKEAGRLTPGHIVNSADASHAVIVAVLARPGQADMHDLTVNGLHTYYVLAGDIPVLVHNSTACPNFGPQLSAGNSIFPQRPAGTTGEWTAGTAQNGKGMIWRSPADAQGKSTSIRIMSPTSRYPNGYVRFENKHGQPIGLNGKPGDRAATHIPMNSDGTYPLPAGW</sequence>
<feature type="region of interest" description="Disordered" evidence="1">
    <location>
        <begin position="13"/>
        <end position="51"/>
    </location>
</feature>
<dbReference type="Gene3D" id="2.170.16.10">
    <property type="entry name" value="Hedgehog/Intein (Hint) domain"/>
    <property type="match status" value="1"/>
</dbReference>
<gene>
    <name evidence="3" type="ORF">AB5J53_00375</name>
</gene>
<dbReference type="RefSeq" id="WP_369243643.1">
    <property type="nucleotide sequence ID" value="NZ_CP163443.1"/>
</dbReference>
<evidence type="ECO:0000256" key="1">
    <source>
        <dbReference type="SAM" id="MobiDB-lite"/>
    </source>
</evidence>
<dbReference type="CDD" id="cd00081">
    <property type="entry name" value="Hint"/>
    <property type="match status" value="1"/>
</dbReference>
<proteinExistence type="predicted"/>
<evidence type="ECO:0000259" key="2">
    <source>
        <dbReference type="SMART" id="SM00306"/>
    </source>
</evidence>
<dbReference type="InterPro" id="IPR022385">
    <property type="entry name" value="Rhs_assc_core"/>
</dbReference>
<feature type="compositionally biased region" description="Polar residues" evidence="1">
    <location>
        <begin position="1928"/>
        <end position="1943"/>
    </location>
</feature>
<feature type="compositionally biased region" description="Low complexity" evidence="1">
    <location>
        <begin position="119"/>
        <end position="166"/>
    </location>
</feature>
<dbReference type="Pfam" id="PF05593">
    <property type="entry name" value="RHS_repeat"/>
    <property type="match status" value="1"/>
</dbReference>
<feature type="compositionally biased region" description="Low complexity" evidence="1">
    <location>
        <begin position="75"/>
        <end position="85"/>
    </location>
</feature>
<dbReference type="NCBIfam" id="TIGR03696">
    <property type="entry name" value="Rhs_assc_core"/>
    <property type="match status" value="1"/>
</dbReference>
<dbReference type="InterPro" id="IPR031325">
    <property type="entry name" value="RHS_repeat"/>
</dbReference>
<dbReference type="InterPro" id="IPR003587">
    <property type="entry name" value="Hint_dom_N"/>
</dbReference>
<feature type="region of interest" description="Disordered" evidence="1">
    <location>
        <begin position="2121"/>
        <end position="2146"/>
    </location>
</feature>
<dbReference type="PANTHER" id="PTHR32305:SF17">
    <property type="entry name" value="TRNA NUCLEASE WAPA"/>
    <property type="match status" value="1"/>
</dbReference>
<reference evidence="3" key="1">
    <citation type="submission" date="2024-07" db="EMBL/GenBank/DDBJ databases">
        <authorList>
            <person name="Yu S.T."/>
        </authorList>
    </citation>
    <scope>NUCLEOTIDE SEQUENCE</scope>
    <source>
        <strain evidence="3">R41</strain>
    </source>
</reference>
<feature type="region of interest" description="Disordered" evidence="1">
    <location>
        <begin position="855"/>
        <end position="895"/>
    </location>
</feature>
<name>A0AB39R7N8_9ACTN</name>
<dbReference type="SMART" id="SM00306">
    <property type="entry name" value="HintN"/>
    <property type="match status" value="1"/>
</dbReference>
<dbReference type="Gene3D" id="2.180.10.10">
    <property type="entry name" value="RHS repeat-associated core"/>
    <property type="match status" value="1"/>
</dbReference>
<protein>
    <submittedName>
        <fullName evidence="3">RHS repeat-associated core domain-containing protein</fullName>
    </submittedName>
</protein>